<keyword evidence="1" id="KW-0862">Zinc</keyword>
<dbReference type="SUPFAM" id="SSF49329">
    <property type="entry name" value="Cu,Zn superoxide dismutase-like"/>
    <property type="match status" value="1"/>
</dbReference>
<dbReference type="InterPro" id="IPR001424">
    <property type="entry name" value="SOD_Cu_Zn_dom"/>
</dbReference>
<dbReference type="Gene3D" id="2.60.40.200">
    <property type="entry name" value="Superoxide dismutase, copper/zinc binding domain"/>
    <property type="match status" value="1"/>
</dbReference>
<dbReference type="PROSITE" id="PS00332">
    <property type="entry name" value="SOD_CU_ZN_2"/>
    <property type="match status" value="1"/>
</dbReference>
<keyword evidence="1" id="KW-0186">Copper</keyword>
<proteinExistence type="inferred from homology"/>
<keyword evidence="1" id="KW-0560">Oxidoreductase</keyword>
<feature type="domain" description="Superoxide dismutase copper/zinc binding" evidence="3">
    <location>
        <begin position="236"/>
        <end position="352"/>
    </location>
</feature>
<organism evidence="4 5">
    <name type="scientific">Limulus polyphemus</name>
    <name type="common">Atlantic horseshoe crab</name>
    <dbReference type="NCBI Taxonomy" id="6850"/>
    <lineage>
        <taxon>Eukaryota</taxon>
        <taxon>Metazoa</taxon>
        <taxon>Ecdysozoa</taxon>
        <taxon>Arthropoda</taxon>
        <taxon>Chelicerata</taxon>
        <taxon>Merostomata</taxon>
        <taxon>Xiphosura</taxon>
        <taxon>Limulidae</taxon>
        <taxon>Limulus</taxon>
    </lineage>
</organism>
<dbReference type="EC" id="1.15.1.1" evidence="1"/>
<keyword evidence="4" id="KW-1185">Reference proteome</keyword>
<comment type="cofactor">
    <cofactor evidence="1">
        <name>Zn(2+)</name>
        <dbReference type="ChEBI" id="CHEBI:29105"/>
    </cofactor>
    <text evidence="1">Binds 1 zinc ion per subunit.</text>
</comment>
<evidence type="ECO:0000256" key="2">
    <source>
        <dbReference type="SAM" id="MobiDB-lite"/>
    </source>
</evidence>
<evidence type="ECO:0000313" key="5">
    <source>
        <dbReference type="RefSeq" id="XP_013778875.1"/>
    </source>
</evidence>
<comment type="function">
    <text evidence="1">Destroys radicals which are normally produced within the cells and which are toxic to biological systems.</text>
</comment>
<name>A0ABM1BBW3_LIMPO</name>
<dbReference type="RefSeq" id="XP_013778875.1">
    <property type="nucleotide sequence ID" value="XM_013923421.2"/>
</dbReference>
<gene>
    <name evidence="5" type="primary">LOC106463399</name>
</gene>
<dbReference type="GeneID" id="106463399"/>
<protein>
    <recommendedName>
        <fullName evidence="1">Superoxide dismutase [Cu-Zn]</fullName>
        <ecNumber evidence="1">1.15.1.1</ecNumber>
    </recommendedName>
</protein>
<evidence type="ECO:0000313" key="4">
    <source>
        <dbReference type="Proteomes" id="UP000694941"/>
    </source>
</evidence>
<dbReference type="InterPro" id="IPR018152">
    <property type="entry name" value="SOD_Cu/Zn_BS"/>
</dbReference>
<evidence type="ECO:0000259" key="3">
    <source>
        <dbReference type="Pfam" id="PF00080"/>
    </source>
</evidence>
<dbReference type="Proteomes" id="UP000694941">
    <property type="component" value="Unplaced"/>
</dbReference>
<dbReference type="InterPro" id="IPR036423">
    <property type="entry name" value="SOD-like_Cu/Zn_dom_sf"/>
</dbReference>
<sequence>MKKYLSLRQQFLKAEALFNVKVMDANHSFFSCNSIDGENLANEIEILKKNMTSLIKAFDQFRRAVTENLEHLHGHEREMHGTLHKIMYDHQHFSMSHGGMGHHSKHSHHHHDHHGDSQEEEETKTDSYHDHHGDSQEEETKTDSYHHHHHGHHHSEHNHMNLFAFNGPRAHGGHRVFYGDEYEHAICRMMPNRAIPKENQQNVHGNVILWQHKNGGTLHVHVRVRGFNVSRHEDGHHPGANSHQHGFHVHSKGDLSDGCQSTGPLFNPTDEQHGGPSSPVRHVGGFGNIACDQFGVTNTILTNSAVSLIGPNSIVGKALVIHANPHDFGNSPDNPANLVNGNSGTRLSCCIIEKTEHHPVSVTNAQFKSRGHGHHGHH</sequence>
<comment type="catalytic activity">
    <reaction evidence="1">
        <text>2 superoxide + 2 H(+) = H2O2 + O2</text>
        <dbReference type="Rhea" id="RHEA:20696"/>
        <dbReference type="ChEBI" id="CHEBI:15378"/>
        <dbReference type="ChEBI" id="CHEBI:15379"/>
        <dbReference type="ChEBI" id="CHEBI:16240"/>
        <dbReference type="ChEBI" id="CHEBI:18421"/>
        <dbReference type="EC" id="1.15.1.1"/>
    </reaction>
</comment>
<comment type="cofactor">
    <cofactor evidence="1">
        <name>Cu cation</name>
        <dbReference type="ChEBI" id="CHEBI:23378"/>
    </cofactor>
    <text evidence="1">Binds 1 copper ion per subunit.</text>
</comment>
<comment type="similarity">
    <text evidence="1">Belongs to the Cu-Zn superoxide dismutase family.</text>
</comment>
<feature type="compositionally biased region" description="Basic residues" evidence="2">
    <location>
        <begin position="146"/>
        <end position="156"/>
    </location>
</feature>
<feature type="compositionally biased region" description="Basic residues" evidence="2">
    <location>
        <begin position="100"/>
        <end position="112"/>
    </location>
</feature>
<dbReference type="InterPro" id="IPR024134">
    <property type="entry name" value="SOD_Cu/Zn_/chaperone"/>
</dbReference>
<dbReference type="PANTHER" id="PTHR10003">
    <property type="entry name" value="SUPEROXIDE DISMUTASE CU-ZN -RELATED"/>
    <property type="match status" value="1"/>
</dbReference>
<feature type="region of interest" description="Disordered" evidence="2">
    <location>
        <begin position="93"/>
        <end position="157"/>
    </location>
</feature>
<feature type="region of interest" description="Disordered" evidence="2">
    <location>
        <begin position="231"/>
        <end position="278"/>
    </location>
</feature>
<feature type="compositionally biased region" description="Basic and acidic residues" evidence="2">
    <location>
        <begin position="124"/>
        <end position="145"/>
    </location>
</feature>
<reference evidence="5" key="1">
    <citation type="submission" date="2025-08" db="UniProtKB">
        <authorList>
            <consortium name="RefSeq"/>
        </authorList>
    </citation>
    <scope>IDENTIFICATION</scope>
    <source>
        <tissue evidence="5">Muscle</tissue>
    </source>
</reference>
<keyword evidence="1" id="KW-0479">Metal-binding</keyword>
<dbReference type="PRINTS" id="PR00068">
    <property type="entry name" value="CUZNDISMTASE"/>
</dbReference>
<dbReference type="Pfam" id="PF00080">
    <property type="entry name" value="Sod_Cu"/>
    <property type="match status" value="1"/>
</dbReference>
<accession>A0ABM1BBW3</accession>
<evidence type="ECO:0000256" key="1">
    <source>
        <dbReference type="RuleBase" id="RU000393"/>
    </source>
</evidence>